<dbReference type="InterPro" id="IPR036890">
    <property type="entry name" value="HATPase_C_sf"/>
</dbReference>
<dbReference type="Gene3D" id="3.30.450.20">
    <property type="entry name" value="PAS domain"/>
    <property type="match status" value="2"/>
</dbReference>
<evidence type="ECO:0000256" key="6">
    <source>
        <dbReference type="ARBA" id="ARBA00022777"/>
    </source>
</evidence>
<feature type="domain" description="PAC" evidence="12">
    <location>
        <begin position="1012"/>
        <end position="1054"/>
    </location>
</feature>
<dbReference type="Gene3D" id="3.30.450.40">
    <property type="match status" value="1"/>
</dbReference>
<dbReference type="AlphaFoldDB" id="A0A545AGN9"/>
<dbReference type="Pfam" id="PF08447">
    <property type="entry name" value="PAS_3"/>
    <property type="match status" value="1"/>
</dbReference>
<gene>
    <name evidence="14" type="ORF">FL583_34875</name>
</gene>
<evidence type="ECO:0000256" key="8">
    <source>
        <dbReference type="PROSITE-ProRule" id="PRU00050"/>
    </source>
</evidence>
<evidence type="ECO:0000256" key="9">
    <source>
        <dbReference type="PROSITE-ProRule" id="PRU00169"/>
    </source>
</evidence>
<evidence type="ECO:0000256" key="7">
    <source>
        <dbReference type="ARBA" id="ARBA00023012"/>
    </source>
</evidence>
<evidence type="ECO:0000259" key="13">
    <source>
        <dbReference type="PROSITE" id="PS50122"/>
    </source>
</evidence>
<dbReference type="Pfam" id="PF00072">
    <property type="entry name" value="Response_reg"/>
    <property type="match status" value="1"/>
</dbReference>
<dbReference type="Gene3D" id="3.40.50.2300">
    <property type="match status" value="1"/>
</dbReference>
<dbReference type="FunFam" id="3.30.565.10:FF:000006">
    <property type="entry name" value="Sensor histidine kinase WalK"/>
    <property type="match status" value="1"/>
</dbReference>
<feature type="active site" evidence="8">
    <location>
        <position position="43"/>
    </location>
</feature>
<proteinExistence type="predicted"/>
<dbReference type="SUPFAM" id="SSF52738">
    <property type="entry name" value="Methylesterase CheB, C-terminal domain"/>
    <property type="match status" value="1"/>
</dbReference>
<dbReference type="InterPro" id="IPR000673">
    <property type="entry name" value="Sig_transdc_resp-reg_Me-estase"/>
</dbReference>
<dbReference type="InterPro" id="IPR035909">
    <property type="entry name" value="CheB_C"/>
</dbReference>
<reference evidence="14 15" key="1">
    <citation type="submission" date="2019-07" db="EMBL/GenBank/DDBJ databases">
        <title>Cryptosporangium phraense sp. nov., isolated from plant litter.</title>
        <authorList>
            <person name="Suriyachadkun C."/>
        </authorList>
    </citation>
    <scope>NUCLEOTIDE SEQUENCE [LARGE SCALE GENOMIC DNA]</scope>
    <source>
        <strain evidence="14 15">A-T 5661</strain>
    </source>
</reference>
<sequence>MTSTDPSVDVLVLVASAGGLGAISAVLRTLPADPPVAIVVAQHLGGHGSALVDILGRRVDVPVRWAADGDVLVRGEVRVAPPRSVLEVLPDGALSVSPLRKPYEPLDILLSSLADSFANRVAAVVLSGMGRDGAVGAKAVRDAGGIVLAQSPDSAEHAGMPAAAIAAGATDLVVDLYDIGPLLLDVVRGGVRPRDSGDRSAAALFDLPGEVAALLRTIDWYRTTLGPVATWPAVLVSTLRTALECPVGLCVLWGPDQLQFYNDAYRQIMGDRHPAGLGQSNRECWPEVWHLNQPRYARVMNGEAVALKDALYPITRDGVLRDCWFDLTFSPIRRDDRRVEGVLATVIETTTEVLSRRRLTTLDALAVAVGGAETSSAALERTLRALAAHDADIPFSVGYVVDRARTRVDLVGAVGTPPGGPLAPHTLNLDADRPPWPIDQVVSGGSPVRLNDLGSRFRGAVVGRLGRHPETALVCPLGGIDDDRPIGVLVLGLNPSLPEDSIYLDFLHLVAAHTGAALTEAAIRERQQGRIDQLAELDRVRSEFLSNISDEFRTPLTLLLAPLEELSSPDVDLPEPQRVAVEAAQRNARRLLTMVESLLDFSQIEAGRIEGRLEPTDLARLTTEVADAFRGAIERAGIQFTVDCPTLPTPVAVDTTMWEKIVANLLSNALKFTFEGEIRLGLRELPHHVELSVEDSGVGIPEDQLANIFQRFHRVLGVRARTHEGAGIGLALVDELVRQHNGRVRVQSTEGKGSRFTVWIPTRRAAGARPTTEHKSRHPVAGALAEIAGFWGVAPTVPRTPDVPVGPGLGADGHRARVLVVDDNSDMRSYLSRLLSAFWDVDLAGDGDQALDRVRQRPPDLVLADVMTPNVDGLRLFRQLRAESVLRGVPMILLSARAGEQAAIDGLAAGASDFLSKPFAGRELVARVAAQLQLAQVRSDADRRFRALIEASFDVVYRMNPDWTELRALDGRGFIADADEPTSTWLDTYVRPEDQPLVLAAIERAVTSRGVFELEHNVVRADGTLGRTLSRAVPLFADDGEIVEWVGTAVDLTA</sequence>
<dbReference type="SUPFAM" id="SSF55785">
    <property type="entry name" value="PYP-like sensor domain (PAS domain)"/>
    <property type="match status" value="2"/>
</dbReference>
<dbReference type="SUPFAM" id="SSF55781">
    <property type="entry name" value="GAF domain-like"/>
    <property type="match status" value="1"/>
</dbReference>
<dbReference type="InterPro" id="IPR011006">
    <property type="entry name" value="CheY-like_superfamily"/>
</dbReference>
<dbReference type="PROSITE" id="PS50109">
    <property type="entry name" value="HIS_KIN"/>
    <property type="match status" value="1"/>
</dbReference>
<keyword evidence="15" id="KW-1185">Reference proteome</keyword>
<dbReference type="InterPro" id="IPR035965">
    <property type="entry name" value="PAS-like_dom_sf"/>
</dbReference>
<dbReference type="Pfam" id="PF02518">
    <property type="entry name" value="HATPase_c"/>
    <property type="match status" value="1"/>
</dbReference>
<dbReference type="OrthoDB" id="163538at2"/>
<dbReference type="InterPro" id="IPR001789">
    <property type="entry name" value="Sig_transdc_resp-reg_receiver"/>
</dbReference>
<dbReference type="InterPro" id="IPR036097">
    <property type="entry name" value="HisK_dim/P_sf"/>
</dbReference>
<organism evidence="14 15">
    <name type="scientific">Cryptosporangium phraense</name>
    <dbReference type="NCBI Taxonomy" id="2593070"/>
    <lineage>
        <taxon>Bacteria</taxon>
        <taxon>Bacillati</taxon>
        <taxon>Actinomycetota</taxon>
        <taxon>Actinomycetes</taxon>
        <taxon>Cryptosporangiales</taxon>
        <taxon>Cryptosporangiaceae</taxon>
        <taxon>Cryptosporangium</taxon>
    </lineage>
</organism>
<dbReference type="Pfam" id="PF00512">
    <property type="entry name" value="HisKA"/>
    <property type="match status" value="1"/>
</dbReference>
<dbReference type="GO" id="GO:0005737">
    <property type="term" value="C:cytoplasm"/>
    <property type="evidence" value="ECO:0007669"/>
    <property type="project" value="InterPro"/>
</dbReference>
<evidence type="ECO:0000259" key="12">
    <source>
        <dbReference type="PROSITE" id="PS50113"/>
    </source>
</evidence>
<keyword evidence="6" id="KW-0418">Kinase</keyword>
<dbReference type="Gene3D" id="1.10.287.130">
    <property type="match status" value="1"/>
</dbReference>
<name>A0A545AGN9_9ACTN</name>
<evidence type="ECO:0000259" key="11">
    <source>
        <dbReference type="PROSITE" id="PS50110"/>
    </source>
</evidence>
<dbReference type="Gene3D" id="3.30.565.10">
    <property type="entry name" value="Histidine kinase-like ATPase, C-terminal domain"/>
    <property type="match status" value="1"/>
</dbReference>
<dbReference type="GO" id="GO:0000156">
    <property type="term" value="F:phosphorelay response regulator activity"/>
    <property type="evidence" value="ECO:0007669"/>
    <property type="project" value="InterPro"/>
</dbReference>
<dbReference type="Pfam" id="PF01339">
    <property type="entry name" value="CheB_methylest"/>
    <property type="match status" value="1"/>
</dbReference>
<dbReference type="InterPro" id="IPR000014">
    <property type="entry name" value="PAS"/>
</dbReference>
<evidence type="ECO:0000256" key="1">
    <source>
        <dbReference type="ARBA" id="ARBA00000085"/>
    </source>
</evidence>
<keyword evidence="5" id="KW-0808">Transferase</keyword>
<keyword evidence="8" id="KW-0145">Chemotaxis</keyword>
<evidence type="ECO:0000256" key="5">
    <source>
        <dbReference type="ARBA" id="ARBA00022679"/>
    </source>
</evidence>
<dbReference type="SUPFAM" id="SSF55874">
    <property type="entry name" value="ATPase domain of HSP90 chaperone/DNA topoisomerase II/histidine kinase"/>
    <property type="match status" value="1"/>
</dbReference>
<dbReference type="PROSITE" id="PS50113">
    <property type="entry name" value="PAC"/>
    <property type="match status" value="1"/>
</dbReference>
<feature type="domain" description="Response regulatory" evidence="11">
    <location>
        <begin position="817"/>
        <end position="932"/>
    </location>
</feature>
<feature type="active site" evidence="8">
    <location>
        <position position="16"/>
    </location>
</feature>
<dbReference type="PROSITE" id="PS50122">
    <property type="entry name" value="CHEB"/>
    <property type="match status" value="1"/>
</dbReference>
<protein>
    <recommendedName>
        <fullName evidence="3">histidine kinase</fullName>
        <ecNumber evidence="3">2.7.13.3</ecNumber>
    </recommendedName>
</protein>
<dbReference type="InterPro" id="IPR000700">
    <property type="entry name" value="PAS-assoc_C"/>
</dbReference>
<evidence type="ECO:0000313" key="15">
    <source>
        <dbReference type="Proteomes" id="UP000317982"/>
    </source>
</evidence>
<dbReference type="EMBL" id="VIRS01000041">
    <property type="protein sequence ID" value="TQS40430.1"/>
    <property type="molecule type" value="Genomic_DNA"/>
</dbReference>
<dbReference type="GO" id="GO:0008984">
    <property type="term" value="F:protein-glutamate methylesterase activity"/>
    <property type="evidence" value="ECO:0007669"/>
    <property type="project" value="InterPro"/>
</dbReference>
<comment type="catalytic activity">
    <reaction evidence="1">
        <text>ATP + protein L-histidine = ADP + protein N-phospho-L-histidine.</text>
        <dbReference type="EC" id="2.7.13.3"/>
    </reaction>
</comment>
<dbReference type="EC" id="2.7.13.3" evidence="3"/>
<dbReference type="SMART" id="SM00388">
    <property type="entry name" value="HisKA"/>
    <property type="match status" value="1"/>
</dbReference>
<dbReference type="SUPFAM" id="SSF52172">
    <property type="entry name" value="CheY-like"/>
    <property type="match status" value="1"/>
</dbReference>
<dbReference type="Pfam" id="PF08448">
    <property type="entry name" value="PAS_4"/>
    <property type="match status" value="1"/>
</dbReference>
<dbReference type="PROSITE" id="PS50110">
    <property type="entry name" value="RESPONSE_REGULATORY"/>
    <property type="match status" value="1"/>
</dbReference>
<dbReference type="InterPro" id="IPR003661">
    <property type="entry name" value="HisK_dim/P_dom"/>
</dbReference>
<keyword evidence="7" id="KW-0902">Two-component regulatory system</keyword>
<feature type="domain" description="CheB-type methylesterase" evidence="13">
    <location>
        <begin position="4"/>
        <end position="190"/>
    </location>
</feature>
<feature type="active site" evidence="8">
    <location>
        <position position="132"/>
    </location>
</feature>
<accession>A0A545AGN9</accession>
<dbReference type="InterPro" id="IPR029016">
    <property type="entry name" value="GAF-like_dom_sf"/>
</dbReference>
<dbReference type="SMART" id="SM00387">
    <property type="entry name" value="HATPase_c"/>
    <property type="match status" value="1"/>
</dbReference>
<dbReference type="InterPro" id="IPR005467">
    <property type="entry name" value="His_kinase_dom"/>
</dbReference>
<dbReference type="InParanoid" id="A0A545AGN9"/>
<feature type="domain" description="Histidine kinase" evidence="10">
    <location>
        <begin position="547"/>
        <end position="764"/>
    </location>
</feature>
<dbReference type="InterPro" id="IPR013656">
    <property type="entry name" value="PAS_4"/>
</dbReference>
<comment type="subcellular location">
    <subcellularLocation>
        <location evidence="2">Cell membrane</location>
    </subcellularLocation>
</comment>
<dbReference type="InterPro" id="IPR003594">
    <property type="entry name" value="HATPase_dom"/>
</dbReference>
<evidence type="ECO:0000259" key="10">
    <source>
        <dbReference type="PROSITE" id="PS50109"/>
    </source>
</evidence>
<dbReference type="Proteomes" id="UP000317982">
    <property type="component" value="Unassembled WGS sequence"/>
</dbReference>
<dbReference type="CDD" id="cd00130">
    <property type="entry name" value="PAS"/>
    <property type="match status" value="1"/>
</dbReference>
<dbReference type="RefSeq" id="WP_142709162.1">
    <property type="nucleotide sequence ID" value="NZ_VIRS01000041.1"/>
</dbReference>
<dbReference type="PANTHER" id="PTHR43547:SF2">
    <property type="entry name" value="HYBRID SIGNAL TRANSDUCTION HISTIDINE KINASE C"/>
    <property type="match status" value="1"/>
</dbReference>
<evidence type="ECO:0000256" key="4">
    <source>
        <dbReference type="ARBA" id="ARBA00022553"/>
    </source>
</evidence>
<feature type="modified residue" description="4-aspartylphosphate" evidence="9">
    <location>
        <position position="865"/>
    </location>
</feature>
<keyword evidence="8" id="KW-0378">Hydrolase</keyword>
<dbReference type="GO" id="GO:0000155">
    <property type="term" value="F:phosphorelay sensor kinase activity"/>
    <property type="evidence" value="ECO:0007669"/>
    <property type="project" value="InterPro"/>
</dbReference>
<dbReference type="GO" id="GO:0006935">
    <property type="term" value="P:chemotaxis"/>
    <property type="evidence" value="ECO:0007669"/>
    <property type="project" value="UniProtKB-UniRule"/>
</dbReference>
<evidence type="ECO:0000256" key="3">
    <source>
        <dbReference type="ARBA" id="ARBA00012438"/>
    </source>
</evidence>
<evidence type="ECO:0000313" key="14">
    <source>
        <dbReference type="EMBL" id="TQS40430.1"/>
    </source>
</evidence>
<dbReference type="SMART" id="SM00448">
    <property type="entry name" value="REC"/>
    <property type="match status" value="1"/>
</dbReference>
<dbReference type="CDD" id="cd16433">
    <property type="entry name" value="CheB"/>
    <property type="match status" value="1"/>
</dbReference>
<dbReference type="SUPFAM" id="SSF47384">
    <property type="entry name" value="Homodimeric domain of signal transducing histidine kinase"/>
    <property type="match status" value="1"/>
</dbReference>
<comment type="caution">
    <text evidence="14">The sequence shown here is derived from an EMBL/GenBank/DDBJ whole genome shotgun (WGS) entry which is preliminary data.</text>
</comment>
<dbReference type="CDD" id="cd00082">
    <property type="entry name" value="HisKA"/>
    <property type="match status" value="1"/>
</dbReference>
<dbReference type="InterPro" id="IPR004358">
    <property type="entry name" value="Sig_transdc_His_kin-like_C"/>
</dbReference>
<keyword evidence="4 9" id="KW-0597">Phosphoprotein</keyword>
<dbReference type="Gene3D" id="3.40.50.180">
    <property type="entry name" value="Methylesterase CheB, C-terminal domain"/>
    <property type="match status" value="1"/>
</dbReference>
<dbReference type="PANTHER" id="PTHR43547">
    <property type="entry name" value="TWO-COMPONENT HISTIDINE KINASE"/>
    <property type="match status" value="1"/>
</dbReference>
<evidence type="ECO:0000256" key="2">
    <source>
        <dbReference type="ARBA" id="ARBA00004236"/>
    </source>
</evidence>
<dbReference type="InterPro" id="IPR013655">
    <property type="entry name" value="PAS_fold_3"/>
</dbReference>
<dbReference type="GO" id="GO:0005886">
    <property type="term" value="C:plasma membrane"/>
    <property type="evidence" value="ECO:0007669"/>
    <property type="project" value="UniProtKB-SubCell"/>
</dbReference>
<dbReference type="PRINTS" id="PR00344">
    <property type="entry name" value="BCTRLSENSOR"/>
</dbReference>